<evidence type="ECO:0000313" key="2">
    <source>
        <dbReference type="EMBL" id="EOI03115.1"/>
    </source>
</evidence>
<accession>R2R2K9</accession>
<gene>
    <name evidence="3" type="ORF">I586_01004</name>
    <name evidence="2" type="ORF">UAY_00862</name>
</gene>
<sequence length="240" mass="27390">MKNSLKGLFLVAISIFLASCSAKKMPTEESKNEIDQQLVESLPGSWVANSYDYGNYEISYEDKKLCFNSEELEIEYTEENRVFTHQEKDKSFHYIFEVNKDGITVLPHYEVKQTGKELITGGDLAPIMLKKQRILTKENLLGRWKSVEPDHPGYFEIKATFDSTKIDVLLSETAEFKEVETIPLTAEKGNSALVYIDESKTTKYIFTKHEEAQIILNTSSTQTGAEGTARPWILERVINE</sequence>
<dbReference type="PROSITE" id="PS51257">
    <property type="entry name" value="PROKAR_LIPOPROTEIN"/>
    <property type="match status" value="1"/>
</dbReference>
<evidence type="ECO:0000313" key="3">
    <source>
        <dbReference type="EMBL" id="EOT74008.1"/>
    </source>
</evidence>
<feature type="signal peptide" evidence="1">
    <location>
        <begin position="1"/>
        <end position="24"/>
    </location>
</feature>
<keyword evidence="5" id="KW-1185">Reference proteome</keyword>
<proteinExistence type="predicted"/>
<name>R2R2K9_9ENTE</name>
<evidence type="ECO:0000256" key="1">
    <source>
        <dbReference type="SAM" id="SignalP"/>
    </source>
</evidence>
<dbReference type="EMBL" id="ASWB01000001">
    <property type="protein sequence ID" value="EOT74008.1"/>
    <property type="molecule type" value="Genomic_DNA"/>
</dbReference>
<dbReference type="RefSeq" id="WP_010764258.1">
    <property type="nucleotide sequence ID" value="NZ_ASWB01000001.1"/>
</dbReference>
<evidence type="ECO:0000313" key="5">
    <source>
        <dbReference type="Proteomes" id="UP000014157"/>
    </source>
</evidence>
<comment type="caution">
    <text evidence="2">The sequence shown here is derived from an EMBL/GenBank/DDBJ whole genome shotgun (WGS) entry which is preliminary data.</text>
</comment>
<reference evidence="2 4" key="1">
    <citation type="submission" date="2013-02" db="EMBL/GenBank/DDBJ databases">
        <title>The Genome Sequence of Enterococcus moraviensis BAA-383.</title>
        <authorList>
            <consortium name="The Broad Institute Genome Sequencing Platform"/>
            <consortium name="The Broad Institute Genome Sequencing Center for Infectious Disease"/>
            <person name="Earl A.M."/>
            <person name="Gilmore M.S."/>
            <person name="Lebreton F."/>
            <person name="Walker B."/>
            <person name="Young S.K."/>
            <person name="Zeng Q."/>
            <person name="Gargeya S."/>
            <person name="Fitzgerald M."/>
            <person name="Haas B."/>
            <person name="Abouelleil A."/>
            <person name="Alvarado L."/>
            <person name="Arachchi H.M."/>
            <person name="Berlin A.M."/>
            <person name="Chapman S.B."/>
            <person name="Dewar J."/>
            <person name="Goldberg J."/>
            <person name="Griggs A."/>
            <person name="Gujja S."/>
            <person name="Hansen M."/>
            <person name="Howarth C."/>
            <person name="Imamovic A."/>
            <person name="Larimer J."/>
            <person name="McCowan C."/>
            <person name="Murphy C."/>
            <person name="Neiman D."/>
            <person name="Pearson M."/>
            <person name="Priest M."/>
            <person name="Roberts A."/>
            <person name="Saif S."/>
            <person name="Shea T."/>
            <person name="Sisk P."/>
            <person name="Sykes S."/>
            <person name="Wortman J."/>
            <person name="Nusbaum C."/>
            <person name="Birren B."/>
        </authorList>
    </citation>
    <scope>NUCLEOTIDE SEQUENCE [LARGE SCALE GENOMIC DNA]</scope>
    <source>
        <strain evidence="2 4">ATCC BAA-383</strain>
    </source>
</reference>
<keyword evidence="1" id="KW-0732">Signal</keyword>
<dbReference type="OrthoDB" id="2181385at2"/>
<evidence type="ECO:0000313" key="4">
    <source>
        <dbReference type="Proteomes" id="UP000013781"/>
    </source>
</evidence>
<dbReference type="eggNOG" id="ENOG5032G19">
    <property type="taxonomic scope" value="Bacteria"/>
</dbReference>
<dbReference type="Proteomes" id="UP000014157">
    <property type="component" value="Unassembled WGS sequence"/>
</dbReference>
<dbReference type="AlphaFoldDB" id="R2R2K9"/>
<protein>
    <recommendedName>
        <fullName evidence="6">Lipoprotein</fullName>
    </recommendedName>
</protein>
<feature type="chain" id="PRO_5004364745" description="Lipoprotein" evidence="1">
    <location>
        <begin position="25"/>
        <end position="240"/>
    </location>
</feature>
<reference evidence="3 5" key="2">
    <citation type="submission" date="2013-03" db="EMBL/GenBank/DDBJ databases">
        <title>The Genome Sequence of Enterococcus moraviensis BAA-383 (PacBio/Illumina hybrid assembly).</title>
        <authorList>
            <consortium name="The Broad Institute Genomics Platform"/>
            <consortium name="The Broad Institute Genome Sequencing Center for Infectious Disease"/>
            <person name="Earl A."/>
            <person name="Russ C."/>
            <person name="Gilmore M."/>
            <person name="Surin D."/>
            <person name="Walker B."/>
            <person name="Young S."/>
            <person name="Zeng Q."/>
            <person name="Gargeya S."/>
            <person name="Fitzgerald M."/>
            <person name="Haas B."/>
            <person name="Abouelleil A."/>
            <person name="Allen A.W."/>
            <person name="Alvarado L."/>
            <person name="Arachchi H.M."/>
            <person name="Berlin A.M."/>
            <person name="Chapman S.B."/>
            <person name="Gainer-Dewar J."/>
            <person name="Goldberg J."/>
            <person name="Griggs A."/>
            <person name="Gujja S."/>
            <person name="Hansen M."/>
            <person name="Howarth C."/>
            <person name="Imamovic A."/>
            <person name="Ireland A."/>
            <person name="Larimer J."/>
            <person name="McCowan C."/>
            <person name="Murphy C."/>
            <person name="Pearson M."/>
            <person name="Poon T.W."/>
            <person name="Priest M."/>
            <person name="Roberts A."/>
            <person name="Saif S."/>
            <person name="Shea T."/>
            <person name="Sisk P."/>
            <person name="Sykes S."/>
            <person name="Wortman J."/>
            <person name="Nusbaum C."/>
            <person name="Birren B."/>
        </authorList>
    </citation>
    <scope>NUCLEOTIDE SEQUENCE [LARGE SCALE GENOMIC DNA]</scope>
    <source>
        <strain evidence="3 5">ATCC BAA-383</strain>
    </source>
</reference>
<evidence type="ECO:0008006" key="6">
    <source>
        <dbReference type="Google" id="ProtNLM"/>
    </source>
</evidence>
<dbReference type="HOGENOM" id="CLU_1145802_0_0_9"/>
<dbReference type="Proteomes" id="UP000013781">
    <property type="component" value="Unassembled WGS sequence"/>
</dbReference>
<dbReference type="EMBL" id="AJAS01000008">
    <property type="protein sequence ID" value="EOI03115.1"/>
    <property type="molecule type" value="Genomic_DNA"/>
</dbReference>
<organism evidence="2 4">
    <name type="scientific">Enterococcus moraviensis ATCC BAA-383</name>
    <dbReference type="NCBI Taxonomy" id="1158609"/>
    <lineage>
        <taxon>Bacteria</taxon>
        <taxon>Bacillati</taxon>
        <taxon>Bacillota</taxon>
        <taxon>Bacilli</taxon>
        <taxon>Lactobacillales</taxon>
        <taxon>Enterococcaceae</taxon>
        <taxon>Enterococcus</taxon>
    </lineage>
</organism>
<dbReference type="STRING" id="155617.RV09_GL002867"/>
<dbReference type="PATRIC" id="fig|1158609.3.peg.824"/>